<dbReference type="EMBL" id="JAFLVT010000006">
    <property type="protein sequence ID" value="MBO0448815.1"/>
    <property type="molecule type" value="Genomic_DNA"/>
</dbReference>
<dbReference type="Proteomes" id="UP000664256">
    <property type="component" value="Unassembled WGS sequence"/>
</dbReference>
<feature type="domain" description="Formiminotransferase C-terminal subdomain" evidence="8">
    <location>
        <begin position="181"/>
        <end position="296"/>
    </location>
</feature>
<dbReference type="InterPro" id="IPR004227">
    <property type="entry name" value="Formiminotransferase_cat"/>
</dbReference>
<dbReference type="PANTHER" id="PTHR12234">
    <property type="entry name" value="FORMIMINOTRANSFERASE-CYCLODEAMINASE"/>
    <property type="match status" value="1"/>
</dbReference>
<comment type="caution">
    <text evidence="10">The sequence shown here is derived from an EMBL/GenBank/DDBJ whole genome shotgun (WGS) entry which is preliminary data.</text>
</comment>
<dbReference type="GO" id="GO:0030409">
    <property type="term" value="F:glutamate formimidoyltransferase activity"/>
    <property type="evidence" value="ECO:0007669"/>
    <property type="project" value="UniProtKB-EC"/>
</dbReference>
<comment type="subcellular location">
    <subcellularLocation>
        <location evidence="1">Cytoplasm</location>
    </subcellularLocation>
</comment>
<dbReference type="Gene3D" id="3.30.70.670">
    <property type="entry name" value="Formiminotransferase, C-terminal subdomain"/>
    <property type="match status" value="1"/>
</dbReference>
<keyword evidence="7" id="KW-0290">Folate-binding</keyword>
<dbReference type="InterPro" id="IPR012886">
    <property type="entry name" value="Formiminotransferase_N"/>
</dbReference>
<dbReference type="PANTHER" id="PTHR12234:SF8">
    <property type="entry name" value="FORMIMINOTRANSFERASE-CYCLODEAMINASE"/>
    <property type="match status" value="1"/>
</dbReference>
<evidence type="ECO:0000259" key="8">
    <source>
        <dbReference type="SMART" id="SM01221"/>
    </source>
</evidence>
<evidence type="ECO:0000256" key="2">
    <source>
        <dbReference type="ARBA" id="ARBA00005082"/>
    </source>
</evidence>
<keyword evidence="5 10" id="KW-0808">Transferase</keyword>
<evidence type="ECO:0000256" key="5">
    <source>
        <dbReference type="ARBA" id="ARBA00022679"/>
    </source>
</evidence>
<dbReference type="EC" id="2.1.2.5" evidence="3"/>
<dbReference type="Pfam" id="PF07837">
    <property type="entry name" value="FTCD_N"/>
    <property type="match status" value="1"/>
</dbReference>
<comment type="pathway">
    <text evidence="2">Amino-acid degradation; L-histidine degradation into L-glutamate; L-glutamate from N-formimidoyl-L-glutamate (transferase route): step 1/1.</text>
</comment>
<evidence type="ECO:0000256" key="3">
    <source>
        <dbReference type="ARBA" id="ARBA00012252"/>
    </source>
</evidence>
<sequence length="299" mass="33398">MAKLIECIPNFSEGRNQTIIEGLVKIAKNVKGVTLLDYSSDSSHNRSVFTLVGDEDGIQEVAFQLVKYASENIDMTKHHGEHPRMGATDVVPFVPIKDVTMAECIAISKNVAKRINDELQIPIFLYEDSATTPERKNLAKVRKGQFEKMPEKLLEEQWAPDFGERKIHPTAGVTAVGARMPLVAFNVNLDTDNIEIANKIAKIVRGSSGGWKYCKGIGVMLEGRNIAQVSMNMVNFEGTPLYRAFETIRFEAKRYGVSIIGSEVIGLTPAKALIDCAEYYLQIEEFDYDKQVLENHLLN</sequence>
<reference evidence="10 11" key="1">
    <citation type="submission" date="2021-03" db="EMBL/GenBank/DDBJ databases">
        <title>Enterococcal diversity collection.</title>
        <authorList>
            <person name="Gilmore M.S."/>
            <person name="Schwartzman J."/>
            <person name="Van Tyne D."/>
            <person name="Martin M."/>
            <person name="Earl A.M."/>
            <person name="Manson A.L."/>
            <person name="Straub T."/>
            <person name="Salamzade R."/>
            <person name="Saavedra J."/>
            <person name="Lebreton F."/>
            <person name="Prichula J."/>
            <person name="Schaufler K."/>
            <person name="Gaca A."/>
            <person name="Sgardioli B."/>
            <person name="Wagenaar J."/>
            <person name="Strong T."/>
        </authorList>
    </citation>
    <scope>NUCLEOTIDE SEQUENCE [LARGE SCALE GENOMIC DNA]</scope>
    <source>
        <strain evidence="10 11">MJM12</strain>
    </source>
</reference>
<dbReference type="NCBIfam" id="TIGR02024">
    <property type="entry name" value="FtcD"/>
    <property type="match status" value="1"/>
</dbReference>
<evidence type="ECO:0000313" key="11">
    <source>
        <dbReference type="Proteomes" id="UP000664256"/>
    </source>
</evidence>
<dbReference type="InterPro" id="IPR013802">
    <property type="entry name" value="Formiminotransferase_C"/>
</dbReference>
<dbReference type="InterPro" id="IPR022384">
    <property type="entry name" value="FormiminoTrfase_cat_dom_sf"/>
</dbReference>
<evidence type="ECO:0000256" key="1">
    <source>
        <dbReference type="ARBA" id="ARBA00004496"/>
    </source>
</evidence>
<dbReference type="SMART" id="SM01221">
    <property type="entry name" value="FTCD"/>
    <property type="match status" value="1"/>
</dbReference>
<evidence type="ECO:0000259" key="9">
    <source>
        <dbReference type="SMART" id="SM01222"/>
    </source>
</evidence>
<keyword evidence="11" id="KW-1185">Reference proteome</keyword>
<keyword evidence="4" id="KW-0963">Cytoplasm</keyword>
<evidence type="ECO:0000256" key="4">
    <source>
        <dbReference type="ARBA" id="ARBA00022490"/>
    </source>
</evidence>
<dbReference type="InterPro" id="IPR037064">
    <property type="entry name" value="Formiminotransferase_N_sf"/>
</dbReference>
<evidence type="ECO:0000313" key="10">
    <source>
        <dbReference type="EMBL" id="MBO0448815.1"/>
    </source>
</evidence>
<proteinExistence type="predicted"/>
<dbReference type="InterPro" id="IPR037070">
    <property type="entry name" value="Formiminotransferase_C_sf"/>
</dbReference>
<evidence type="ECO:0000256" key="6">
    <source>
        <dbReference type="ARBA" id="ARBA00022808"/>
    </source>
</evidence>
<dbReference type="InterPro" id="IPR051623">
    <property type="entry name" value="FTCD"/>
</dbReference>
<name>A0ABS3H7D6_9ENTE</name>
<dbReference type="SUPFAM" id="SSF55116">
    <property type="entry name" value="Formiminotransferase domain of formiminotransferase-cyclodeaminase"/>
    <property type="match status" value="2"/>
</dbReference>
<protein>
    <recommendedName>
        <fullName evidence="3">glutamate formimidoyltransferase</fullName>
        <ecNumber evidence="3">2.1.2.5</ecNumber>
    </recommendedName>
</protein>
<dbReference type="RefSeq" id="WP_206903010.1">
    <property type="nucleotide sequence ID" value="NZ_JAFLVT010000006.1"/>
</dbReference>
<evidence type="ECO:0000256" key="7">
    <source>
        <dbReference type="ARBA" id="ARBA00022954"/>
    </source>
</evidence>
<dbReference type="SMART" id="SM01222">
    <property type="entry name" value="FTCD_N"/>
    <property type="match status" value="1"/>
</dbReference>
<feature type="domain" description="Formiminotransferase N-terminal subdomain" evidence="9">
    <location>
        <begin position="3"/>
        <end position="180"/>
    </location>
</feature>
<keyword evidence="6" id="KW-0369">Histidine metabolism</keyword>
<organism evidence="10 11">
    <name type="scientific">Candidatus Enterococcus myersii</name>
    <dbReference type="NCBI Taxonomy" id="2815322"/>
    <lineage>
        <taxon>Bacteria</taxon>
        <taxon>Bacillati</taxon>
        <taxon>Bacillota</taxon>
        <taxon>Bacilli</taxon>
        <taxon>Lactobacillales</taxon>
        <taxon>Enterococcaceae</taxon>
        <taxon>Enterococcus</taxon>
    </lineage>
</organism>
<dbReference type="Gene3D" id="3.30.990.10">
    <property type="entry name" value="Formiminotransferase, N-terminal subdomain"/>
    <property type="match status" value="1"/>
</dbReference>
<dbReference type="Pfam" id="PF02971">
    <property type="entry name" value="FTCD"/>
    <property type="match status" value="1"/>
</dbReference>
<gene>
    <name evidence="10" type="primary">ftcD</name>
    <name evidence="10" type="ORF">JZO76_04625</name>
</gene>
<accession>A0ABS3H7D6</accession>